<evidence type="ECO:0000256" key="1">
    <source>
        <dbReference type="ARBA" id="ARBA00010795"/>
    </source>
</evidence>
<dbReference type="Pfam" id="PF06355">
    <property type="entry name" value="Aegerolysin"/>
    <property type="match status" value="1"/>
</dbReference>
<protein>
    <submittedName>
        <fullName evidence="2">Aegerolysin</fullName>
    </submittedName>
</protein>
<dbReference type="InterPro" id="IPR009413">
    <property type="entry name" value="Aegerolysin-typ"/>
</dbReference>
<evidence type="ECO:0000313" key="3">
    <source>
        <dbReference type="Proteomes" id="UP000199347"/>
    </source>
</evidence>
<accession>A0A1G5MW82</accession>
<name>A0A1G5MW82_AFIMA</name>
<keyword evidence="3" id="KW-1185">Reference proteome</keyword>
<reference evidence="3" key="1">
    <citation type="submission" date="2016-10" db="EMBL/GenBank/DDBJ databases">
        <authorList>
            <person name="Varghese N."/>
            <person name="Submissions S."/>
        </authorList>
    </citation>
    <scope>NUCLEOTIDE SEQUENCE [LARGE SCALE GENOMIC DNA]</scope>
    <source>
        <strain evidence="3">DSM 2698</strain>
    </source>
</reference>
<dbReference type="Proteomes" id="UP000199347">
    <property type="component" value="Unassembled WGS sequence"/>
</dbReference>
<evidence type="ECO:0000313" key="2">
    <source>
        <dbReference type="EMBL" id="SCZ29366.1"/>
    </source>
</evidence>
<dbReference type="GO" id="GO:0019836">
    <property type="term" value="P:symbiont-mediated hemolysis of host erythrocyte"/>
    <property type="evidence" value="ECO:0007669"/>
    <property type="project" value="InterPro"/>
</dbReference>
<dbReference type="EMBL" id="FMVW01000002">
    <property type="protein sequence ID" value="SCZ29366.1"/>
    <property type="molecule type" value="Genomic_DNA"/>
</dbReference>
<dbReference type="AlphaFoldDB" id="A0A1G5MW82"/>
<gene>
    <name evidence="2" type="ORF">SAMN03080610_01123</name>
</gene>
<proteinExistence type="inferred from homology"/>
<comment type="similarity">
    <text evidence="1">Belongs to the aegerolysin family.</text>
</comment>
<organism evidence="2 3">
    <name type="scientific">Afifella marina DSM 2698</name>
    <dbReference type="NCBI Taxonomy" id="1120955"/>
    <lineage>
        <taxon>Bacteria</taxon>
        <taxon>Pseudomonadati</taxon>
        <taxon>Pseudomonadota</taxon>
        <taxon>Alphaproteobacteria</taxon>
        <taxon>Hyphomicrobiales</taxon>
        <taxon>Afifellaceae</taxon>
        <taxon>Afifella</taxon>
    </lineage>
</organism>
<dbReference type="RefSeq" id="WP_170130496.1">
    <property type="nucleotide sequence ID" value="NZ_FMVW01000002.1"/>
</dbReference>
<dbReference type="STRING" id="1120955.SAMN03080610_01123"/>
<dbReference type="Gene3D" id="2.60.270.50">
    <property type="match status" value="1"/>
</dbReference>
<sequence length="128" mass="13708">MTAARSTLVQFQNGTNAFLTRQSWNLAHGIWTEDMLPPEQIGAGSAAQPLTVSWESESDGFMTGTEGSVTYLLQDGQTTLYVYWDNPFVGSNGYDIKLDGPLSSDYSVDHSGGSGDNATVTFSLKAAS</sequence>